<dbReference type="AlphaFoldDB" id="A0A401RVY6"/>
<accession>A0A401RVY6</accession>
<dbReference type="Proteomes" id="UP000287033">
    <property type="component" value="Unassembled WGS sequence"/>
</dbReference>
<name>A0A401RVY6_CHIPU</name>
<gene>
    <name evidence="1" type="ORF">chiPu_0000705</name>
</gene>
<comment type="caution">
    <text evidence="1">The sequence shown here is derived from an EMBL/GenBank/DDBJ whole genome shotgun (WGS) entry which is preliminary data.</text>
</comment>
<dbReference type="OrthoDB" id="9950823at2759"/>
<dbReference type="EMBL" id="BEZZ01000009">
    <property type="protein sequence ID" value="GCC22317.1"/>
    <property type="molecule type" value="Genomic_DNA"/>
</dbReference>
<organism evidence="1 2">
    <name type="scientific">Chiloscyllium punctatum</name>
    <name type="common">Brownbanded bambooshark</name>
    <name type="synonym">Hemiscyllium punctatum</name>
    <dbReference type="NCBI Taxonomy" id="137246"/>
    <lineage>
        <taxon>Eukaryota</taxon>
        <taxon>Metazoa</taxon>
        <taxon>Chordata</taxon>
        <taxon>Craniata</taxon>
        <taxon>Vertebrata</taxon>
        <taxon>Chondrichthyes</taxon>
        <taxon>Elasmobranchii</taxon>
        <taxon>Galeomorphii</taxon>
        <taxon>Galeoidea</taxon>
        <taxon>Orectolobiformes</taxon>
        <taxon>Hemiscylliidae</taxon>
        <taxon>Chiloscyllium</taxon>
    </lineage>
</organism>
<evidence type="ECO:0000313" key="1">
    <source>
        <dbReference type="EMBL" id="GCC22317.1"/>
    </source>
</evidence>
<protein>
    <submittedName>
        <fullName evidence="1">Uncharacterized protein</fullName>
    </submittedName>
</protein>
<reference evidence="1 2" key="1">
    <citation type="journal article" date="2018" name="Nat. Ecol. Evol.">
        <title>Shark genomes provide insights into elasmobranch evolution and the origin of vertebrates.</title>
        <authorList>
            <person name="Hara Y"/>
            <person name="Yamaguchi K"/>
            <person name="Onimaru K"/>
            <person name="Kadota M"/>
            <person name="Koyanagi M"/>
            <person name="Keeley SD"/>
            <person name="Tatsumi K"/>
            <person name="Tanaka K"/>
            <person name="Motone F"/>
            <person name="Kageyama Y"/>
            <person name="Nozu R"/>
            <person name="Adachi N"/>
            <person name="Nishimura O"/>
            <person name="Nakagawa R"/>
            <person name="Tanegashima C"/>
            <person name="Kiyatake I"/>
            <person name="Matsumoto R"/>
            <person name="Murakumo K"/>
            <person name="Nishida K"/>
            <person name="Terakita A"/>
            <person name="Kuratani S"/>
            <person name="Sato K"/>
            <person name="Hyodo S Kuraku.S."/>
        </authorList>
    </citation>
    <scope>NUCLEOTIDE SEQUENCE [LARGE SCALE GENOMIC DNA]</scope>
</reference>
<proteinExistence type="predicted"/>
<keyword evidence="2" id="KW-1185">Reference proteome</keyword>
<evidence type="ECO:0000313" key="2">
    <source>
        <dbReference type="Proteomes" id="UP000287033"/>
    </source>
</evidence>
<sequence length="103" mass="10286">MNEGAQIAAAATVQGPVRAAAAAAAAAGAGKQFASLSLSLSLFSTDPETKGVLRNLQIMAVKTPAQGTGVLLTTANVGSLFEDGSISPALPRRFTQKLSCPSA</sequence>